<evidence type="ECO:0000313" key="10">
    <source>
        <dbReference type="EMBL" id="HJB40262.1"/>
    </source>
</evidence>
<evidence type="ECO:0000256" key="5">
    <source>
        <dbReference type="ARBA" id="ARBA00022989"/>
    </source>
</evidence>
<dbReference type="GO" id="GO:0055085">
    <property type="term" value="P:transmembrane transport"/>
    <property type="evidence" value="ECO:0007669"/>
    <property type="project" value="InterPro"/>
</dbReference>
<feature type="region of interest" description="Disordered" evidence="8">
    <location>
        <begin position="1"/>
        <end position="28"/>
    </location>
</feature>
<feature type="transmembrane region" description="Helical" evidence="7">
    <location>
        <begin position="66"/>
        <end position="87"/>
    </location>
</feature>
<keyword evidence="3" id="KW-1003">Cell membrane</keyword>
<dbReference type="InterPro" id="IPR050366">
    <property type="entry name" value="BP-dependent_transpt_permease"/>
</dbReference>
<dbReference type="InterPro" id="IPR035906">
    <property type="entry name" value="MetI-like_sf"/>
</dbReference>
<evidence type="ECO:0000256" key="4">
    <source>
        <dbReference type="ARBA" id="ARBA00022692"/>
    </source>
</evidence>
<gene>
    <name evidence="10" type="ORF">H9943_07695</name>
</gene>
<feature type="compositionally biased region" description="Basic and acidic residues" evidence="8">
    <location>
        <begin position="1"/>
        <end position="21"/>
    </location>
</feature>
<protein>
    <submittedName>
        <fullName evidence="10">ABC transporter permease</fullName>
    </submittedName>
</protein>
<reference evidence="10" key="1">
    <citation type="journal article" date="2021" name="PeerJ">
        <title>Extensive microbial diversity within the chicken gut microbiome revealed by metagenomics and culture.</title>
        <authorList>
            <person name="Gilroy R."/>
            <person name="Ravi A."/>
            <person name="Getino M."/>
            <person name="Pursley I."/>
            <person name="Horton D.L."/>
            <person name="Alikhan N.F."/>
            <person name="Baker D."/>
            <person name="Gharbi K."/>
            <person name="Hall N."/>
            <person name="Watson M."/>
            <person name="Adriaenssens E.M."/>
            <person name="Foster-Nyarko E."/>
            <person name="Jarju S."/>
            <person name="Secka A."/>
            <person name="Antonio M."/>
            <person name="Oren A."/>
            <person name="Chaudhuri R.R."/>
            <person name="La Ragione R."/>
            <person name="Hildebrand F."/>
            <person name="Pallen M.J."/>
        </authorList>
    </citation>
    <scope>NUCLEOTIDE SEQUENCE</scope>
    <source>
        <strain evidence="10">ChiBcec8-14828</strain>
    </source>
</reference>
<dbReference type="GO" id="GO:0005886">
    <property type="term" value="C:plasma membrane"/>
    <property type="evidence" value="ECO:0007669"/>
    <property type="project" value="UniProtKB-SubCell"/>
</dbReference>
<feature type="transmembrane region" description="Helical" evidence="7">
    <location>
        <begin position="136"/>
        <end position="161"/>
    </location>
</feature>
<feature type="transmembrane region" description="Helical" evidence="7">
    <location>
        <begin position="199"/>
        <end position="216"/>
    </location>
</feature>
<name>A0A9D2S184_9FIRM</name>
<dbReference type="PROSITE" id="PS50928">
    <property type="entry name" value="ABC_TM1"/>
    <property type="match status" value="1"/>
</dbReference>
<sequence length="336" mass="36991">MNKKNKELQEQLAQKEREREAAAAPYDPTEEDFEVIGADVQNREAIARPSVSFWQDAMRRLFSNKVAVFCLIIIGLIVVMAIVQPMVSPFTEEEQHVTHSNVPMFSECPDTGHMHVFGTDALGRDLFTRAWMGARVSLTMALTAVIANCIIGLIYGGISGYFGGALDNVMMRIIEIINGVPYLIVLILFMLVLGPGVKSMVIAYIIAGWTGIARLTRGQIVSLKEQEFVVAARAMGASPGRIIIKHLIPNLLSVVIVQVTMAIPGMIFNESFLSFIGLGVPIPTSSWGQMANDGFTAFRLYPYQMLIPAVLISLTMLSFNLLGDALRDSVDPKLRR</sequence>
<feature type="domain" description="ABC transmembrane type-1" evidence="9">
    <location>
        <begin position="134"/>
        <end position="323"/>
    </location>
</feature>
<dbReference type="CDD" id="cd06261">
    <property type="entry name" value="TM_PBP2"/>
    <property type="match status" value="1"/>
</dbReference>
<evidence type="ECO:0000256" key="3">
    <source>
        <dbReference type="ARBA" id="ARBA00022475"/>
    </source>
</evidence>
<evidence type="ECO:0000256" key="2">
    <source>
        <dbReference type="ARBA" id="ARBA00022448"/>
    </source>
</evidence>
<evidence type="ECO:0000256" key="1">
    <source>
        <dbReference type="ARBA" id="ARBA00004651"/>
    </source>
</evidence>
<evidence type="ECO:0000256" key="6">
    <source>
        <dbReference type="ARBA" id="ARBA00023136"/>
    </source>
</evidence>
<accession>A0A9D2S184</accession>
<dbReference type="Pfam" id="PF12911">
    <property type="entry name" value="OppC_N"/>
    <property type="match status" value="1"/>
</dbReference>
<dbReference type="Pfam" id="PF00528">
    <property type="entry name" value="BPD_transp_1"/>
    <property type="match status" value="1"/>
</dbReference>
<evidence type="ECO:0000256" key="8">
    <source>
        <dbReference type="SAM" id="MobiDB-lite"/>
    </source>
</evidence>
<comment type="similarity">
    <text evidence="7">Belongs to the binding-protein-dependent transport system permease family.</text>
</comment>
<dbReference type="EMBL" id="DWYA01000062">
    <property type="protein sequence ID" value="HJB40262.1"/>
    <property type="molecule type" value="Genomic_DNA"/>
</dbReference>
<keyword evidence="5 7" id="KW-1133">Transmembrane helix</keyword>
<evidence type="ECO:0000259" key="9">
    <source>
        <dbReference type="PROSITE" id="PS50928"/>
    </source>
</evidence>
<dbReference type="PANTHER" id="PTHR43386">
    <property type="entry name" value="OLIGOPEPTIDE TRANSPORT SYSTEM PERMEASE PROTEIN APPC"/>
    <property type="match status" value="1"/>
</dbReference>
<feature type="transmembrane region" description="Helical" evidence="7">
    <location>
        <begin position="247"/>
        <end position="268"/>
    </location>
</feature>
<keyword evidence="2 7" id="KW-0813">Transport</keyword>
<dbReference type="Proteomes" id="UP000824209">
    <property type="component" value="Unassembled WGS sequence"/>
</dbReference>
<dbReference type="AlphaFoldDB" id="A0A9D2S184"/>
<comment type="caution">
    <text evidence="10">The sequence shown here is derived from an EMBL/GenBank/DDBJ whole genome shotgun (WGS) entry which is preliminary data.</text>
</comment>
<reference evidence="10" key="2">
    <citation type="submission" date="2021-04" db="EMBL/GenBank/DDBJ databases">
        <authorList>
            <person name="Gilroy R."/>
        </authorList>
    </citation>
    <scope>NUCLEOTIDE SEQUENCE</scope>
    <source>
        <strain evidence="10">ChiBcec8-14828</strain>
    </source>
</reference>
<proteinExistence type="inferred from homology"/>
<dbReference type="Gene3D" id="1.10.3720.10">
    <property type="entry name" value="MetI-like"/>
    <property type="match status" value="1"/>
</dbReference>
<evidence type="ECO:0000256" key="7">
    <source>
        <dbReference type="RuleBase" id="RU363032"/>
    </source>
</evidence>
<feature type="transmembrane region" description="Helical" evidence="7">
    <location>
        <begin position="173"/>
        <end position="193"/>
    </location>
</feature>
<comment type="subcellular location">
    <subcellularLocation>
        <location evidence="1 7">Cell membrane</location>
        <topology evidence="1 7">Multi-pass membrane protein</topology>
    </subcellularLocation>
</comment>
<keyword evidence="6 7" id="KW-0472">Membrane</keyword>
<dbReference type="InterPro" id="IPR025966">
    <property type="entry name" value="OppC_N"/>
</dbReference>
<evidence type="ECO:0000313" key="11">
    <source>
        <dbReference type="Proteomes" id="UP000824209"/>
    </source>
</evidence>
<organism evidence="10 11">
    <name type="scientific">Candidatus Ruthenibacterium avium</name>
    <dbReference type="NCBI Taxonomy" id="2838751"/>
    <lineage>
        <taxon>Bacteria</taxon>
        <taxon>Bacillati</taxon>
        <taxon>Bacillota</taxon>
        <taxon>Clostridia</taxon>
        <taxon>Eubacteriales</taxon>
        <taxon>Oscillospiraceae</taxon>
        <taxon>Ruthenibacterium</taxon>
    </lineage>
</organism>
<dbReference type="SUPFAM" id="SSF161098">
    <property type="entry name" value="MetI-like"/>
    <property type="match status" value="1"/>
</dbReference>
<feature type="transmembrane region" description="Helical" evidence="7">
    <location>
        <begin position="305"/>
        <end position="326"/>
    </location>
</feature>
<dbReference type="InterPro" id="IPR000515">
    <property type="entry name" value="MetI-like"/>
</dbReference>
<keyword evidence="4 7" id="KW-0812">Transmembrane</keyword>
<dbReference type="PANTHER" id="PTHR43386:SF22">
    <property type="entry name" value="OLIGOPEPTIDE TRANSPORT SYSTEM PERMEASE PROTEIN OPPC"/>
    <property type="match status" value="1"/>
</dbReference>